<dbReference type="Pfam" id="PF01969">
    <property type="entry name" value="Ni_insertion"/>
    <property type="match status" value="1"/>
</dbReference>
<dbReference type="Gene3D" id="3.30.70.1380">
    <property type="entry name" value="Transcriptional regulatory protein pf0864 domain like"/>
    <property type="match status" value="1"/>
</dbReference>
<reference evidence="2" key="1">
    <citation type="submission" date="2020-05" db="EMBL/GenBank/DDBJ databases">
        <authorList>
            <person name="Chiriac C."/>
            <person name="Salcher M."/>
            <person name="Ghai R."/>
            <person name="Kavagutti S V."/>
        </authorList>
    </citation>
    <scope>NUCLEOTIDE SEQUENCE</scope>
</reference>
<organism evidence="2">
    <name type="scientific">freshwater metagenome</name>
    <dbReference type="NCBI Taxonomy" id="449393"/>
    <lineage>
        <taxon>unclassified sequences</taxon>
        <taxon>metagenomes</taxon>
        <taxon>ecological metagenomes</taxon>
    </lineage>
</organism>
<evidence type="ECO:0000313" key="2">
    <source>
        <dbReference type="EMBL" id="CAB4622182.1"/>
    </source>
</evidence>
<dbReference type="PANTHER" id="PTHR36566:SF1">
    <property type="entry name" value="PYRIDINIUM-3,5-BISTHIOCARBOXYLIC ACID MONONUCLEOTIDE NICKEL INSERTION PROTEIN"/>
    <property type="match status" value="1"/>
</dbReference>
<gene>
    <name evidence="2" type="ORF">UFOPK1835_01872</name>
</gene>
<accession>A0A6J6I6X7</accession>
<evidence type="ECO:0000256" key="1">
    <source>
        <dbReference type="ARBA" id="ARBA00022596"/>
    </source>
</evidence>
<name>A0A6J6I6X7_9ZZZZ</name>
<protein>
    <submittedName>
        <fullName evidence="2">Unannotated protein</fullName>
    </submittedName>
</protein>
<dbReference type="AlphaFoldDB" id="A0A6J6I6X7"/>
<dbReference type="PANTHER" id="PTHR36566">
    <property type="entry name" value="NICKEL INSERTION PROTEIN-RELATED"/>
    <property type="match status" value="1"/>
</dbReference>
<keyword evidence="1" id="KW-0533">Nickel</keyword>
<dbReference type="NCBIfam" id="TIGR00299">
    <property type="entry name" value="nickel pincer cofactor biosynthesis protein LarC"/>
    <property type="match status" value="1"/>
</dbReference>
<dbReference type="InterPro" id="IPR002822">
    <property type="entry name" value="Ni_insertion"/>
</dbReference>
<dbReference type="HAMAP" id="MF_01074">
    <property type="entry name" value="LarC"/>
    <property type="match status" value="1"/>
</dbReference>
<dbReference type="EMBL" id="CAEZUP010000111">
    <property type="protein sequence ID" value="CAB4622182.1"/>
    <property type="molecule type" value="Genomic_DNA"/>
</dbReference>
<sequence length="393" mass="40968">MSDHGSRSGTVAWFHCFSGIAGDMALGALIDAGADVDEVRAMLGRLPLTGWSLETESVLRSGIAGTKVHVGAESDPPHRTAAMVAAIVTEAKLPDRVERRALATFKALAEAEGRVHRQPAESVHFHEVGAIDAIVDVVGTCIALELLGVDDVASSPVADGLGTVRSAHGIMPVPVPAVVELLADAPTYGLDIARELTTPTGAALLAANVVEWGPMPAMTIISSGYGAGSADLGDRPNLTRVVIGTRSAAPVPGQSVVLLEANVDDVTGETLAFAVDSLLAAGAHDAWLTPIVMKKGRPAYIVSALVDPADAAVVREVLVRETGTMGVRGSTLERWPQSREFGTVTVDGHEVGVKFTAGRVKAEHDDAARAARALGLPLRDVARRAEEAWRNSH</sequence>
<dbReference type="Gene3D" id="3.10.20.300">
    <property type="entry name" value="mk0293 like domain"/>
    <property type="match status" value="1"/>
</dbReference>
<proteinExistence type="inferred from homology"/>